<dbReference type="HAMAP" id="MF_00163">
    <property type="entry name" value="Pep_deformylase"/>
    <property type="match status" value="1"/>
</dbReference>
<feature type="binding site" evidence="6">
    <location>
        <position position="137"/>
    </location>
    <ligand>
        <name>Fe cation</name>
        <dbReference type="ChEBI" id="CHEBI:24875"/>
    </ligand>
</feature>
<dbReference type="Gene3D" id="3.90.45.10">
    <property type="entry name" value="Peptide deformylase"/>
    <property type="match status" value="1"/>
</dbReference>
<dbReference type="NCBIfam" id="NF001159">
    <property type="entry name" value="PRK00150.1-3"/>
    <property type="match status" value="1"/>
</dbReference>
<dbReference type="InterPro" id="IPR023635">
    <property type="entry name" value="Peptide_deformylase"/>
</dbReference>
<evidence type="ECO:0000256" key="1">
    <source>
        <dbReference type="ARBA" id="ARBA00010759"/>
    </source>
</evidence>
<keyword evidence="5 6" id="KW-0408">Iron</keyword>
<feature type="binding site" evidence="6">
    <location>
        <position position="141"/>
    </location>
    <ligand>
        <name>Fe cation</name>
        <dbReference type="ChEBI" id="CHEBI:24875"/>
    </ligand>
</feature>
<dbReference type="PIRSF" id="PIRSF004749">
    <property type="entry name" value="Pep_def"/>
    <property type="match status" value="1"/>
</dbReference>
<reference evidence="7" key="1">
    <citation type="submission" date="2015-04" db="EMBL/GenBank/DDBJ databases">
        <authorList>
            <person name="Syromyatnikov M.Y."/>
            <person name="Popov V.N."/>
        </authorList>
    </citation>
    <scope>NUCLEOTIDE SEQUENCE</scope>
    <source>
        <strain evidence="7">MO-1</strain>
    </source>
</reference>
<feature type="binding site" evidence="6">
    <location>
        <position position="95"/>
    </location>
    <ligand>
        <name>Fe cation</name>
        <dbReference type="ChEBI" id="CHEBI:24875"/>
    </ligand>
</feature>
<evidence type="ECO:0000256" key="5">
    <source>
        <dbReference type="ARBA" id="ARBA00023004"/>
    </source>
</evidence>
<sequence length="172" mass="18901">MAVLPIVTAPDPVLKKKAAPIDGVDDATRQLMDDMLDTMYDAPGIGLAAPQVGISKRIIVVDVNYSDEGGERQPYCLANPEIIREEGEIQWDEGCLSVPESNGKVTRKESITVRALDRDGQEVTIDAEGLFAVCLQHEIDHLDGTLFIDHLSSLKRTMIMKKLKKIKAEQSA</sequence>
<organism evidence="7">
    <name type="scientific">Magnetococcus massalia (strain MO-1)</name>
    <dbReference type="NCBI Taxonomy" id="451514"/>
    <lineage>
        <taxon>Bacteria</taxon>
        <taxon>Pseudomonadati</taxon>
        <taxon>Pseudomonadota</taxon>
        <taxon>Magnetococcia</taxon>
        <taxon>Magnetococcales</taxon>
        <taxon>Magnetococcaceae</taxon>
        <taxon>Magnetococcus</taxon>
    </lineage>
</organism>
<dbReference type="EMBL" id="LO017727">
    <property type="protein sequence ID" value="CRH07593.1"/>
    <property type="molecule type" value="Genomic_DNA"/>
</dbReference>
<dbReference type="EC" id="3.5.1.88" evidence="6"/>
<evidence type="ECO:0000256" key="2">
    <source>
        <dbReference type="ARBA" id="ARBA00022723"/>
    </source>
</evidence>
<dbReference type="SUPFAM" id="SSF56420">
    <property type="entry name" value="Peptide deformylase"/>
    <property type="match status" value="1"/>
</dbReference>
<dbReference type="FunFam" id="3.90.45.10:FF:000005">
    <property type="entry name" value="Peptide deformylase"/>
    <property type="match status" value="1"/>
</dbReference>
<dbReference type="GO" id="GO:0006412">
    <property type="term" value="P:translation"/>
    <property type="evidence" value="ECO:0007669"/>
    <property type="project" value="UniProtKB-UniRule"/>
</dbReference>
<name>A0A1S7LME7_MAGMO</name>
<dbReference type="NCBIfam" id="TIGR00079">
    <property type="entry name" value="pept_deformyl"/>
    <property type="match status" value="1"/>
</dbReference>
<dbReference type="Pfam" id="PF01327">
    <property type="entry name" value="Pep_deformylase"/>
    <property type="match status" value="1"/>
</dbReference>
<proteinExistence type="inferred from homology"/>
<dbReference type="PANTHER" id="PTHR10458">
    <property type="entry name" value="PEPTIDE DEFORMYLASE"/>
    <property type="match status" value="1"/>
</dbReference>
<dbReference type="InterPro" id="IPR036821">
    <property type="entry name" value="Peptide_deformylase_sf"/>
</dbReference>
<dbReference type="PRINTS" id="PR01576">
    <property type="entry name" value="PDEFORMYLASE"/>
</dbReference>
<evidence type="ECO:0000256" key="4">
    <source>
        <dbReference type="ARBA" id="ARBA00022917"/>
    </source>
</evidence>
<evidence type="ECO:0000313" key="7">
    <source>
        <dbReference type="EMBL" id="CRH07593.1"/>
    </source>
</evidence>
<keyword evidence="3 6" id="KW-0378">Hydrolase</keyword>
<evidence type="ECO:0000256" key="3">
    <source>
        <dbReference type="ARBA" id="ARBA00022801"/>
    </source>
</evidence>
<gene>
    <name evidence="6 7" type="primary">def</name>
    <name evidence="7" type="ORF">MAGMO_3457</name>
</gene>
<feature type="active site" evidence="6">
    <location>
        <position position="138"/>
    </location>
</feature>
<keyword evidence="4 6" id="KW-0648">Protein biosynthesis</keyword>
<comment type="similarity">
    <text evidence="1 6">Belongs to the polypeptide deformylase family.</text>
</comment>
<dbReference type="CDD" id="cd00487">
    <property type="entry name" value="Pep_deformylase"/>
    <property type="match status" value="1"/>
</dbReference>
<comment type="catalytic activity">
    <reaction evidence="6">
        <text>N-terminal N-formyl-L-methionyl-[peptide] + H2O = N-terminal L-methionyl-[peptide] + formate</text>
        <dbReference type="Rhea" id="RHEA:24420"/>
        <dbReference type="Rhea" id="RHEA-COMP:10639"/>
        <dbReference type="Rhea" id="RHEA-COMP:10640"/>
        <dbReference type="ChEBI" id="CHEBI:15377"/>
        <dbReference type="ChEBI" id="CHEBI:15740"/>
        <dbReference type="ChEBI" id="CHEBI:49298"/>
        <dbReference type="ChEBI" id="CHEBI:64731"/>
        <dbReference type="EC" id="3.5.1.88"/>
    </reaction>
</comment>
<comment type="function">
    <text evidence="6">Removes the formyl group from the N-terminal Met of newly synthesized proteins. Requires at least a dipeptide for an efficient rate of reaction. N-terminal L-methionine is a prerequisite for activity but the enzyme has broad specificity at other positions.</text>
</comment>
<accession>A0A1S7LME7</accession>
<dbReference type="GO" id="GO:0046872">
    <property type="term" value="F:metal ion binding"/>
    <property type="evidence" value="ECO:0007669"/>
    <property type="project" value="UniProtKB-KW"/>
</dbReference>
<comment type="cofactor">
    <cofactor evidence="6">
        <name>Fe(2+)</name>
        <dbReference type="ChEBI" id="CHEBI:29033"/>
    </cofactor>
    <text evidence="6">Binds 1 Fe(2+) ion.</text>
</comment>
<dbReference type="AlphaFoldDB" id="A0A1S7LME7"/>
<dbReference type="PANTHER" id="PTHR10458:SF22">
    <property type="entry name" value="PEPTIDE DEFORMYLASE"/>
    <property type="match status" value="1"/>
</dbReference>
<protein>
    <recommendedName>
        <fullName evidence="6">Peptide deformylase</fullName>
        <shortName evidence="6">PDF</shortName>
        <ecNumber evidence="6">3.5.1.88</ecNumber>
    </recommendedName>
    <alternativeName>
        <fullName evidence="6">Polypeptide deformylase</fullName>
    </alternativeName>
</protein>
<keyword evidence="2 6" id="KW-0479">Metal-binding</keyword>
<dbReference type="GO" id="GO:0042586">
    <property type="term" value="F:peptide deformylase activity"/>
    <property type="evidence" value="ECO:0007669"/>
    <property type="project" value="UniProtKB-UniRule"/>
</dbReference>
<evidence type="ECO:0000256" key="6">
    <source>
        <dbReference type="HAMAP-Rule" id="MF_00163"/>
    </source>
</evidence>